<evidence type="ECO:0000256" key="1">
    <source>
        <dbReference type="ARBA" id="ARBA00006068"/>
    </source>
</evidence>
<comment type="caution">
    <text evidence="3">The sequence shown here is derived from an EMBL/GenBank/DDBJ whole genome shotgun (WGS) entry which is preliminary data.</text>
</comment>
<name>A0A3M8B162_9BACL</name>
<sequence>MAFFSFLKQYKKQIAFHLLSCLLAGALAVIGYSVFQYKQMTEKWYAPLDGQAKGGAQQAAAALPPPRDLLTGSEPLKPFVIMLLGVDSRDGEKARSDTLMLAAVHPAKQSAYLLSIPRDSYMELPGKGYDKVNHAMAFGGPKLVKETLETFLDVKIDRYVSVDFEGFREIVDELGGVLIDVKKRMKYSDPSDDTYIDLMPGLQVLSGEQALDYARYRKSDLGKEDSDYQRINRQQEILTALAQKGTSAHMYTKAFKLMEILGQHVKTDLTDLEIASLLLSYGDGTRNKIKTDTLVGQDERIWHNGIVGWYHLVPTAERERVRQQILKELQP</sequence>
<comment type="similarity">
    <text evidence="1">Belongs to the LytR/CpsA/Psr (LCP) family.</text>
</comment>
<evidence type="ECO:0000313" key="3">
    <source>
        <dbReference type="EMBL" id="RNB57003.1"/>
    </source>
</evidence>
<dbReference type="InterPro" id="IPR004474">
    <property type="entry name" value="LytR_CpsA_psr"/>
</dbReference>
<dbReference type="Gene3D" id="3.40.630.190">
    <property type="entry name" value="LCP protein"/>
    <property type="match status" value="1"/>
</dbReference>
<dbReference type="AlphaFoldDB" id="A0A3M8B162"/>
<protein>
    <submittedName>
        <fullName evidence="3">LytR family transcriptional regulator</fullName>
    </submittedName>
</protein>
<evidence type="ECO:0000259" key="2">
    <source>
        <dbReference type="Pfam" id="PF03816"/>
    </source>
</evidence>
<feature type="domain" description="Cell envelope-related transcriptional attenuator" evidence="2">
    <location>
        <begin position="95"/>
        <end position="244"/>
    </location>
</feature>
<evidence type="ECO:0000313" key="4">
    <source>
        <dbReference type="Proteomes" id="UP000268829"/>
    </source>
</evidence>
<dbReference type="PANTHER" id="PTHR33392">
    <property type="entry name" value="POLYISOPRENYL-TEICHOIC ACID--PEPTIDOGLYCAN TEICHOIC ACID TRANSFERASE TAGU"/>
    <property type="match status" value="1"/>
</dbReference>
<dbReference type="Pfam" id="PF03816">
    <property type="entry name" value="LytR_cpsA_psr"/>
    <property type="match status" value="1"/>
</dbReference>
<dbReference type="NCBIfam" id="TIGR00350">
    <property type="entry name" value="lytR_cpsA_psr"/>
    <property type="match status" value="1"/>
</dbReference>
<dbReference type="EMBL" id="RHHS01000027">
    <property type="protein sequence ID" value="RNB57003.1"/>
    <property type="molecule type" value="Genomic_DNA"/>
</dbReference>
<dbReference type="PANTHER" id="PTHR33392:SF6">
    <property type="entry name" value="POLYISOPRENYL-TEICHOIC ACID--PEPTIDOGLYCAN TEICHOIC ACID TRANSFERASE TAGU"/>
    <property type="match status" value="1"/>
</dbReference>
<proteinExistence type="inferred from homology"/>
<keyword evidence="4" id="KW-1185">Reference proteome</keyword>
<organism evidence="3 4">
    <name type="scientific">Brevibacillus gelatini</name>
    <dbReference type="NCBI Taxonomy" id="1655277"/>
    <lineage>
        <taxon>Bacteria</taxon>
        <taxon>Bacillati</taxon>
        <taxon>Bacillota</taxon>
        <taxon>Bacilli</taxon>
        <taxon>Bacillales</taxon>
        <taxon>Paenibacillaceae</taxon>
        <taxon>Brevibacillus</taxon>
    </lineage>
</organism>
<dbReference type="Proteomes" id="UP000268829">
    <property type="component" value="Unassembled WGS sequence"/>
</dbReference>
<accession>A0A3M8B162</accession>
<dbReference type="RefSeq" id="WP_122904965.1">
    <property type="nucleotide sequence ID" value="NZ_RHHS01000027.1"/>
</dbReference>
<dbReference type="OrthoDB" id="27330at2"/>
<dbReference type="InterPro" id="IPR050922">
    <property type="entry name" value="LytR/CpsA/Psr_CW_biosynth"/>
</dbReference>
<reference evidence="3 4" key="1">
    <citation type="submission" date="2018-10" db="EMBL/GenBank/DDBJ databases">
        <title>Phylogenomics of Brevibacillus.</title>
        <authorList>
            <person name="Dunlap C."/>
        </authorList>
    </citation>
    <scope>NUCLEOTIDE SEQUENCE [LARGE SCALE GENOMIC DNA]</scope>
    <source>
        <strain evidence="3 4">DSM 100115</strain>
    </source>
</reference>
<gene>
    <name evidence="3" type="ORF">EDM57_11840</name>
</gene>